<proteinExistence type="predicted"/>
<dbReference type="AlphaFoldDB" id="A0AAN6Y4Y3"/>
<feature type="compositionally biased region" description="Low complexity" evidence="1">
    <location>
        <begin position="158"/>
        <end position="172"/>
    </location>
</feature>
<dbReference type="Proteomes" id="UP001301769">
    <property type="component" value="Unassembled WGS sequence"/>
</dbReference>
<dbReference type="EMBL" id="MU858150">
    <property type="protein sequence ID" value="KAK4211400.1"/>
    <property type="molecule type" value="Genomic_DNA"/>
</dbReference>
<accession>A0AAN6Y4Y3</accession>
<protein>
    <submittedName>
        <fullName evidence="2">Uncharacterized protein</fullName>
    </submittedName>
</protein>
<comment type="caution">
    <text evidence="2">The sequence shown here is derived from an EMBL/GenBank/DDBJ whole genome shotgun (WGS) entry which is preliminary data.</text>
</comment>
<organism evidence="2 3">
    <name type="scientific">Rhypophila decipiens</name>
    <dbReference type="NCBI Taxonomy" id="261697"/>
    <lineage>
        <taxon>Eukaryota</taxon>
        <taxon>Fungi</taxon>
        <taxon>Dikarya</taxon>
        <taxon>Ascomycota</taxon>
        <taxon>Pezizomycotina</taxon>
        <taxon>Sordariomycetes</taxon>
        <taxon>Sordariomycetidae</taxon>
        <taxon>Sordariales</taxon>
        <taxon>Naviculisporaceae</taxon>
        <taxon>Rhypophila</taxon>
    </lineage>
</organism>
<evidence type="ECO:0000313" key="3">
    <source>
        <dbReference type="Proteomes" id="UP001301769"/>
    </source>
</evidence>
<evidence type="ECO:0000313" key="2">
    <source>
        <dbReference type="EMBL" id="KAK4211400.1"/>
    </source>
</evidence>
<reference evidence="2" key="1">
    <citation type="journal article" date="2023" name="Mol. Phylogenet. Evol.">
        <title>Genome-scale phylogeny and comparative genomics of the fungal order Sordariales.</title>
        <authorList>
            <person name="Hensen N."/>
            <person name="Bonometti L."/>
            <person name="Westerberg I."/>
            <person name="Brannstrom I.O."/>
            <person name="Guillou S."/>
            <person name="Cros-Aarteil S."/>
            <person name="Calhoun S."/>
            <person name="Haridas S."/>
            <person name="Kuo A."/>
            <person name="Mondo S."/>
            <person name="Pangilinan J."/>
            <person name="Riley R."/>
            <person name="LaButti K."/>
            <person name="Andreopoulos B."/>
            <person name="Lipzen A."/>
            <person name="Chen C."/>
            <person name="Yan M."/>
            <person name="Daum C."/>
            <person name="Ng V."/>
            <person name="Clum A."/>
            <person name="Steindorff A."/>
            <person name="Ohm R.A."/>
            <person name="Martin F."/>
            <person name="Silar P."/>
            <person name="Natvig D.O."/>
            <person name="Lalanne C."/>
            <person name="Gautier V."/>
            <person name="Ament-Velasquez S.L."/>
            <person name="Kruys A."/>
            <person name="Hutchinson M.I."/>
            <person name="Powell A.J."/>
            <person name="Barry K."/>
            <person name="Miller A.N."/>
            <person name="Grigoriev I.V."/>
            <person name="Debuchy R."/>
            <person name="Gladieux P."/>
            <person name="Hiltunen Thoren M."/>
            <person name="Johannesson H."/>
        </authorList>
    </citation>
    <scope>NUCLEOTIDE SEQUENCE</scope>
    <source>
        <strain evidence="2">PSN293</strain>
    </source>
</reference>
<sequence length="223" mass="25600">MPIQRVVSWLETTKFAFIPAQHLDSLITNTQHNRPFIITNHSPPHLVLLFHCTVKSLQNQFGHDKQFCYVGELNKLRTCLLMGEPEELERAIHNLARRLGLPGSLNCRNMVPKFGDRCRLCVALKSGSSISENLLPDDILRGIKPLSPIHSHSHSESHSASSQTRTLSSHSKTSLDSHSHSHTRSGHQHQQHHHYQHSRHHQKFSDERREEREHEKGTSKRSE</sequence>
<keyword evidence="3" id="KW-1185">Reference proteome</keyword>
<name>A0AAN6Y4Y3_9PEZI</name>
<evidence type="ECO:0000256" key="1">
    <source>
        <dbReference type="SAM" id="MobiDB-lite"/>
    </source>
</evidence>
<feature type="compositionally biased region" description="Basic and acidic residues" evidence="1">
    <location>
        <begin position="203"/>
        <end position="223"/>
    </location>
</feature>
<feature type="region of interest" description="Disordered" evidence="1">
    <location>
        <begin position="146"/>
        <end position="223"/>
    </location>
</feature>
<reference evidence="2" key="2">
    <citation type="submission" date="2023-05" db="EMBL/GenBank/DDBJ databases">
        <authorList>
            <consortium name="Lawrence Berkeley National Laboratory"/>
            <person name="Steindorff A."/>
            <person name="Hensen N."/>
            <person name="Bonometti L."/>
            <person name="Westerberg I."/>
            <person name="Brannstrom I.O."/>
            <person name="Guillou S."/>
            <person name="Cros-Aarteil S."/>
            <person name="Calhoun S."/>
            <person name="Haridas S."/>
            <person name="Kuo A."/>
            <person name="Mondo S."/>
            <person name="Pangilinan J."/>
            <person name="Riley R."/>
            <person name="Labutti K."/>
            <person name="Andreopoulos B."/>
            <person name="Lipzen A."/>
            <person name="Chen C."/>
            <person name="Yanf M."/>
            <person name="Daum C."/>
            <person name="Ng V."/>
            <person name="Clum A."/>
            <person name="Ohm R."/>
            <person name="Martin F."/>
            <person name="Silar P."/>
            <person name="Natvig D."/>
            <person name="Lalanne C."/>
            <person name="Gautier V."/>
            <person name="Ament-Velasquez S.L."/>
            <person name="Kruys A."/>
            <person name="Hutchinson M.I."/>
            <person name="Powell A.J."/>
            <person name="Barry K."/>
            <person name="Miller A.N."/>
            <person name="Grigoriev I.V."/>
            <person name="Debuchy R."/>
            <person name="Gladieux P."/>
            <person name="Thoren M.H."/>
            <person name="Johannesson H."/>
        </authorList>
    </citation>
    <scope>NUCLEOTIDE SEQUENCE</scope>
    <source>
        <strain evidence="2">PSN293</strain>
    </source>
</reference>
<gene>
    <name evidence="2" type="ORF">QBC37DRAFT_389710</name>
</gene>
<feature type="compositionally biased region" description="Basic residues" evidence="1">
    <location>
        <begin position="180"/>
        <end position="202"/>
    </location>
</feature>